<evidence type="ECO:0000313" key="10">
    <source>
        <dbReference type="EMBL" id="RCK78846.1"/>
    </source>
</evidence>
<reference evidence="10 11" key="1">
    <citation type="submission" date="2018-05" db="EMBL/GenBank/DDBJ databases">
        <title>A metagenomic window into the 2 km-deep terrestrial subsurface aquifer revealed taxonomically and functionally diverse microbial community comprising novel uncultured bacterial lineages.</title>
        <authorList>
            <person name="Kadnikov V.V."/>
            <person name="Mardanov A.V."/>
            <person name="Beletsky A.V."/>
            <person name="Banks D."/>
            <person name="Pimenov N.V."/>
            <person name="Frank Y.A."/>
            <person name="Karnachuk O.V."/>
            <person name="Ravin N.V."/>
        </authorList>
    </citation>
    <scope>NUCLEOTIDE SEQUENCE [LARGE SCALE GENOMIC DNA]</scope>
    <source>
        <strain evidence="10">BY5</strain>
    </source>
</reference>
<dbReference type="Pfam" id="PF01314">
    <property type="entry name" value="AFOR_C"/>
    <property type="match status" value="1"/>
</dbReference>
<dbReference type="InterPro" id="IPR013985">
    <property type="entry name" value="Ald_Fedxn_OxRdtase_dom3"/>
</dbReference>
<evidence type="ECO:0000256" key="8">
    <source>
        <dbReference type="ARBA" id="ARBA00049934"/>
    </source>
</evidence>
<dbReference type="SUPFAM" id="SSF48310">
    <property type="entry name" value="Aldehyde ferredoxin oxidoreductase, C-terminal domains"/>
    <property type="match status" value="1"/>
</dbReference>
<dbReference type="GO" id="GO:0009055">
    <property type="term" value="F:electron transfer activity"/>
    <property type="evidence" value="ECO:0007669"/>
    <property type="project" value="InterPro"/>
</dbReference>
<dbReference type="InterPro" id="IPR001203">
    <property type="entry name" value="OxRdtase_Ald_Fedxn_C"/>
</dbReference>
<dbReference type="EMBL" id="QOQW01000018">
    <property type="protein sequence ID" value="RCK78846.1"/>
    <property type="molecule type" value="Genomic_DNA"/>
</dbReference>
<protein>
    <submittedName>
        <fullName evidence="10">Tungsten-containing aldehyde:ferredoxin oxidoreductase</fullName>
    </submittedName>
</protein>
<evidence type="ECO:0000256" key="2">
    <source>
        <dbReference type="ARBA" id="ARBA00011032"/>
    </source>
</evidence>
<evidence type="ECO:0000256" key="7">
    <source>
        <dbReference type="ARBA" id="ARBA00023014"/>
    </source>
</evidence>
<dbReference type="GO" id="GO:0051539">
    <property type="term" value="F:4 iron, 4 sulfur cluster binding"/>
    <property type="evidence" value="ECO:0007669"/>
    <property type="project" value="UniProtKB-KW"/>
</dbReference>
<feature type="domain" description="Aldehyde ferredoxin oxidoreductase N-terminal" evidence="9">
    <location>
        <begin position="4"/>
        <end position="203"/>
    </location>
</feature>
<evidence type="ECO:0000256" key="5">
    <source>
        <dbReference type="ARBA" id="ARBA00023002"/>
    </source>
</evidence>
<keyword evidence="4" id="KW-0479">Metal-binding</keyword>
<dbReference type="InterPro" id="IPR013984">
    <property type="entry name" value="Ald_Fedxn_OxRdtase_dom2"/>
</dbReference>
<keyword evidence="5" id="KW-0560">Oxidoreductase</keyword>
<dbReference type="GO" id="GO:0046872">
    <property type="term" value="F:metal ion binding"/>
    <property type="evidence" value="ECO:0007669"/>
    <property type="project" value="UniProtKB-KW"/>
</dbReference>
<sequence>MPVFKMLDIDLTTGRHQVTDVSAQFDRDLGGTAVATSLLLDTPADLDPYAPEAPIIFATGPFSAVYPVATKTVALFRSPLTGNLGESHAGGRLAMAMYGAGFHVIRVRGASPFPCYVTIDEDQVHLHRAHSLWGSSALAAERILRDHVPSSYKRSIVRIGPAGERRSPLAAATVDSSRHFGRLGLGGVMGSKNLKALVVSGGRYWPIVEKGKYNAFYKKLYDAVVKSPAMKKYHDLGTAMNVVPLSRINSLPTRNFAQGFFEGADEISGETFATRHLTQHLACGHCQTGCIHMATLRERFHPEHHQFKTFKISYDHELIYALGSNLSISSPEEILRLLLLIEKQGWDAMSIGVTLAWAIDAFQAGHLTPAHTDGLVLNFGDAATGEKVLHRIARGHNEFYRDLERGAAFCARKYGGQDSAIAFGGNEAPGYMTGLYAYLGYATGVRHSHLDSAGYAIDQKALNEPKPDDVLTAELYKEALWRMTLNSLVICLFARNIYTKEAILEGLDALGLTGWTETRLHEAARRAHARKLQYKERCGFRFDDLVLPGKLARVVSGAGQVDPARFARQVAAYRDLARADLAAAADVADAPPSAIPNPR</sequence>
<comment type="similarity">
    <text evidence="2">Belongs to the AOR/FOR family.</text>
</comment>
<dbReference type="GO" id="GO:0016625">
    <property type="term" value="F:oxidoreductase activity, acting on the aldehyde or oxo group of donors, iron-sulfur protein as acceptor"/>
    <property type="evidence" value="ECO:0007669"/>
    <property type="project" value="InterPro"/>
</dbReference>
<evidence type="ECO:0000256" key="4">
    <source>
        <dbReference type="ARBA" id="ARBA00022723"/>
    </source>
</evidence>
<accession>A0A367ZL73</accession>
<evidence type="ECO:0000259" key="9">
    <source>
        <dbReference type="SMART" id="SM00790"/>
    </source>
</evidence>
<keyword evidence="3" id="KW-0004">4Fe-4S</keyword>
<dbReference type="SUPFAM" id="SSF56228">
    <property type="entry name" value="Aldehyde ferredoxin oxidoreductase, N-terminal domain"/>
    <property type="match status" value="1"/>
</dbReference>
<dbReference type="InterPro" id="IPR013983">
    <property type="entry name" value="Ald_Fedxn_OxRdtase_N"/>
</dbReference>
<keyword evidence="6" id="KW-0408">Iron</keyword>
<dbReference type="InterPro" id="IPR036503">
    <property type="entry name" value="Ald_Fedxn_OxRdtase_N_sf"/>
</dbReference>
<dbReference type="Gene3D" id="1.10.569.10">
    <property type="entry name" value="Aldehyde Ferredoxin Oxidoreductase Protein, subunit A, domain 2"/>
    <property type="match status" value="1"/>
</dbReference>
<dbReference type="Gene3D" id="3.60.9.10">
    <property type="entry name" value="Aldehyde ferredoxin oxidoreductase, N-terminal domain"/>
    <property type="match status" value="1"/>
</dbReference>
<evidence type="ECO:0000256" key="1">
    <source>
        <dbReference type="ARBA" id="ARBA00001966"/>
    </source>
</evidence>
<keyword evidence="7" id="KW-0411">Iron-sulfur</keyword>
<dbReference type="PANTHER" id="PTHR30038:SF8">
    <property type="entry name" value="ALDEHYDE FERREDOXIN OXIDOREDUCTASE"/>
    <property type="match status" value="1"/>
</dbReference>
<dbReference type="Gene3D" id="1.10.599.10">
    <property type="entry name" value="Aldehyde Ferredoxin Oxidoreductase Protein, subunit A, domain 3"/>
    <property type="match status" value="1"/>
</dbReference>
<evidence type="ECO:0000313" key="11">
    <source>
        <dbReference type="Proteomes" id="UP000252355"/>
    </source>
</evidence>
<proteinExistence type="inferred from homology"/>
<dbReference type="AlphaFoldDB" id="A0A367ZL73"/>
<dbReference type="InterPro" id="IPR036021">
    <property type="entry name" value="Tungsten_al_ferr_oxy-like_C"/>
</dbReference>
<dbReference type="Proteomes" id="UP000252355">
    <property type="component" value="Unassembled WGS sequence"/>
</dbReference>
<dbReference type="InterPro" id="IPR051919">
    <property type="entry name" value="W-dependent_AOR"/>
</dbReference>
<comment type="caution">
    <text evidence="10">The sequence shown here is derived from an EMBL/GenBank/DDBJ whole genome shotgun (WGS) entry which is preliminary data.</text>
</comment>
<evidence type="ECO:0000256" key="3">
    <source>
        <dbReference type="ARBA" id="ARBA00022485"/>
    </source>
</evidence>
<organism evidence="10 11">
    <name type="scientific">Candidatus Ozemobacter sibiricus</name>
    <dbReference type="NCBI Taxonomy" id="2268124"/>
    <lineage>
        <taxon>Bacteria</taxon>
        <taxon>Candidatus Ozemobacteria</taxon>
        <taxon>Candidatus Ozemobacterales</taxon>
        <taxon>Candidatus Ozemobacteraceae</taxon>
        <taxon>Candidatus Ozemobacter</taxon>
    </lineage>
</organism>
<dbReference type="Pfam" id="PF02730">
    <property type="entry name" value="AFOR_N"/>
    <property type="match status" value="1"/>
</dbReference>
<comment type="cofactor">
    <cofactor evidence="8">
        <name>tungstopterin</name>
        <dbReference type="ChEBI" id="CHEBI:30402"/>
    </cofactor>
</comment>
<comment type="cofactor">
    <cofactor evidence="1">
        <name>[4Fe-4S] cluster</name>
        <dbReference type="ChEBI" id="CHEBI:49883"/>
    </cofactor>
</comment>
<dbReference type="SMART" id="SM00790">
    <property type="entry name" value="AFOR_N"/>
    <property type="match status" value="1"/>
</dbReference>
<name>A0A367ZL73_9BACT</name>
<gene>
    <name evidence="10" type="ORF">OZSIB_0996</name>
</gene>
<evidence type="ECO:0000256" key="6">
    <source>
        <dbReference type="ARBA" id="ARBA00023004"/>
    </source>
</evidence>
<dbReference type="PANTHER" id="PTHR30038">
    <property type="entry name" value="ALDEHYDE FERREDOXIN OXIDOREDUCTASE"/>
    <property type="match status" value="1"/>
</dbReference>